<organism evidence="2 3">
    <name type="scientific">Pristionchus entomophagus</name>
    <dbReference type="NCBI Taxonomy" id="358040"/>
    <lineage>
        <taxon>Eukaryota</taxon>
        <taxon>Metazoa</taxon>
        <taxon>Ecdysozoa</taxon>
        <taxon>Nematoda</taxon>
        <taxon>Chromadorea</taxon>
        <taxon>Rhabditida</taxon>
        <taxon>Rhabditina</taxon>
        <taxon>Diplogasteromorpha</taxon>
        <taxon>Diplogasteroidea</taxon>
        <taxon>Neodiplogasteridae</taxon>
        <taxon>Pristionchus</taxon>
    </lineage>
</organism>
<keyword evidence="1" id="KW-0732">Signal</keyword>
<keyword evidence="3" id="KW-1185">Reference proteome</keyword>
<evidence type="ECO:0000256" key="1">
    <source>
        <dbReference type="SAM" id="SignalP"/>
    </source>
</evidence>
<dbReference type="AlphaFoldDB" id="A0AAV5TE10"/>
<dbReference type="EMBL" id="BTSX01000003">
    <property type="protein sequence ID" value="GMS89931.1"/>
    <property type="molecule type" value="Genomic_DNA"/>
</dbReference>
<evidence type="ECO:0000313" key="3">
    <source>
        <dbReference type="Proteomes" id="UP001432027"/>
    </source>
</evidence>
<protein>
    <submittedName>
        <fullName evidence="2">Uncharacterized protein</fullName>
    </submittedName>
</protein>
<gene>
    <name evidence="2" type="ORF">PENTCL1PPCAC_12106</name>
</gene>
<dbReference type="PANTHER" id="PTHR35180">
    <property type="entry name" value="PROTEIN CBG06219"/>
    <property type="match status" value="1"/>
</dbReference>
<dbReference type="PANTHER" id="PTHR35180:SF4">
    <property type="entry name" value="PROTEIN CBG06219"/>
    <property type="match status" value="1"/>
</dbReference>
<dbReference type="Proteomes" id="UP001432027">
    <property type="component" value="Unassembled WGS sequence"/>
</dbReference>
<feature type="chain" id="PRO_5043338501" evidence="1">
    <location>
        <begin position="17"/>
        <end position="109"/>
    </location>
</feature>
<feature type="signal peptide" evidence="1">
    <location>
        <begin position="1"/>
        <end position="16"/>
    </location>
</feature>
<proteinExistence type="predicted"/>
<comment type="caution">
    <text evidence="2">The sequence shown here is derived from an EMBL/GenBank/DDBJ whole genome shotgun (WGS) entry which is preliminary data.</text>
</comment>
<reference evidence="2" key="1">
    <citation type="submission" date="2023-10" db="EMBL/GenBank/DDBJ databases">
        <title>Genome assembly of Pristionchus species.</title>
        <authorList>
            <person name="Yoshida K."/>
            <person name="Sommer R.J."/>
        </authorList>
    </citation>
    <scope>NUCLEOTIDE SEQUENCE</scope>
    <source>
        <strain evidence="2">RS0144</strain>
    </source>
</reference>
<sequence length="109" mass="12501">MLVFLLLLLSANLVASFNPHAVKRFDWLWPDWPVNLFRDIRRYYFNTMINGVSRKCYWSGTAPACAGSCEGDHDTMDRKGKIEPNDPNFGDPCAGELKKALCCWKIKED</sequence>
<feature type="non-terminal residue" evidence="2">
    <location>
        <position position="109"/>
    </location>
</feature>
<name>A0AAV5TE10_9BILA</name>
<evidence type="ECO:0000313" key="2">
    <source>
        <dbReference type="EMBL" id="GMS89931.1"/>
    </source>
</evidence>
<accession>A0AAV5TE10</accession>